<evidence type="ECO:0000313" key="6">
    <source>
        <dbReference type="Proteomes" id="UP000502508"/>
    </source>
</evidence>
<dbReference type="PANTHER" id="PTHR10680">
    <property type="entry name" value="PEPTIDYL-GLYCINE ALPHA-AMIDATING MONOOXYGENASE"/>
    <property type="match status" value="1"/>
</dbReference>
<dbReference type="RefSeq" id="WP_173034324.1">
    <property type="nucleotide sequence ID" value="NZ_AP022870.1"/>
</dbReference>
<dbReference type="SUPFAM" id="SSF63829">
    <property type="entry name" value="Calcium-dependent phosphotriesterase"/>
    <property type="match status" value="1"/>
</dbReference>
<feature type="repeat" description="NHL" evidence="4">
    <location>
        <begin position="108"/>
        <end position="146"/>
    </location>
</feature>
<sequence>MTGYAPATGWRGFLDTGVTFHGDANAVAVTSRDEVVVFNRGPVPVTVFDRSGALTAAWGTGEFARPHAVTVDRDDNLWLVDGRGGHTVQQRALDGELLLRLGGTPAEPHSGQPFNCPTDIAIHEPTGDVFVSDGYGNSSVHRFDRTGRHILSWGTPGGDPGQFYVPHNLAFLDEEHLIVCDRENFRLQIFTVDGAFVAQWHAFRPCAITVRAGLVYLAELGPAPAYHGLPDLGSRVRILTGDGRRVGTVGASRPGYGADEFVAPHSIALDSAGNLYVAEVARTWARDTLHIDWPGTEPVSLKKWELTT</sequence>
<feature type="repeat" description="NHL" evidence="4">
    <location>
        <begin position="154"/>
        <end position="193"/>
    </location>
</feature>
<dbReference type="Pfam" id="PF01436">
    <property type="entry name" value="NHL"/>
    <property type="match status" value="2"/>
</dbReference>
<gene>
    <name evidence="5" type="ORF">Pflav_012220</name>
</gene>
<keyword evidence="2" id="KW-0677">Repeat</keyword>
<name>A0A6F8XLW7_9ACTN</name>
<protein>
    <recommendedName>
        <fullName evidence="7">Peptidylamidoglycolate lyase</fullName>
    </recommendedName>
</protein>
<dbReference type="AlphaFoldDB" id="A0A6F8XLW7"/>
<evidence type="ECO:0000256" key="3">
    <source>
        <dbReference type="ARBA" id="ARBA00023180"/>
    </source>
</evidence>
<dbReference type="Proteomes" id="UP000502508">
    <property type="component" value="Chromosome"/>
</dbReference>
<organism evidence="5 6">
    <name type="scientific">Phytohabitans flavus</name>
    <dbReference type="NCBI Taxonomy" id="1076124"/>
    <lineage>
        <taxon>Bacteria</taxon>
        <taxon>Bacillati</taxon>
        <taxon>Actinomycetota</taxon>
        <taxon>Actinomycetes</taxon>
        <taxon>Micromonosporales</taxon>
        <taxon>Micromonosporaceae</taxon>
    </lineage>
</organism>
<dbReference type="PROSITE" id="PS51125">
    <property type="entry name" value="NHL"/>
    <property type="match status" value="2"/>
</dbReference>
<reference evidence="5 6" key="1">
    <citation type="submission" date="2020-03" db="EMBL/GenBank/DDBJ databases">
        <title>Whole genome shotgun sequence of Phytohabitans flavus NBRC 107702.</title>
        <authorList>
            <person name="Komaki H."/>
            <person name="Tamura T."/>
        </authorList>
    </citation>
    <scope>NUCLEOTIDE SEQUENCE [LARGE SCALE GENOMIC DNA]</scope>
    <source>
        <strain evidence="5 6">NBRC 107702</strain>
    </source>
</reference>
<evidence type="ECO:0008006" key="7">
    <source>
        <dbReference type="Google" id="ProtNLM"/>
    </source>
</evidence>
<keyword evidence="6" id="KW-1185">Reference proteome</keyword>
<evidence type="ECO:0000256" key="1">
    <source>
        <dbReference type="ARBA" id="ARBA00022729"/>
    </source>
</evidence>
<dbReference type="InterPro" id="IPR011042">
    <property type="entry name" value="6-blade_b-propeller_TolB-like"/>
</dbReference>
<dbReference type="EMBL" id="AP022870">
    <property type="protein sequence ID" value="BCB74812.1"/>
    <property type="molecule type" value="Genomic_DNA"/>
</dbReference>
<dbReference type="CDD" id="cd14958">
    <property type="entry name" value="NHL_PAL_like"/>
    <property type="match status" value="1"/>
</dbReference>
<evidence type="ECO:0000256" key="4">
    <source>
        <dbReference type="PROSITE-ProRule" id="PRU00504"/>
    </source>
</evidence>
<keyword evidence="3" id="KW-0325">Glycoprotein</keyword>
<accession>A0A6F8XLW7</accession>
<dbReference type="PANTHER" id="PTHR10680:SF38">
    <property type="entry name" value="BLL1368 PROTEIN"/>
    <property type="match status" value="1"/>
</dbReference>
<evidence type="ECO:0000313" key="5">
    <source>
        <dbReference type="EMBL" id="BCB74812.1"/>
    </source>
</evidence>
<dbReference type="InterPro" id="IPR001258">
    <property type="entry name" value="NHL_repeat"/>
</dbReference>
<evidence type="ECO:0000256" key="2">
    <source>
        <dbReference type="ARBA" id="ARBA00022737"/>
    </source>
</evidence>
<dbReference type="KEGG" id="pfla:Pflav_012220"/>
<dbReference type="Gene3D" id="2.120.10.30">
    <property type="entry name" value="TolB, C-terminal domain"/>
    <property type="match status" value="1"/>
</dbReference>
<proteinExistence type="predicted"/>
<reference evidence="5 6" key="2">
    <citation type="submission" date="2020-03" db="EMBL/GenBank/DDBJ databases">
        <authorList>
            <person name="Ichikawa N."/>
            <person name="Kimura A."/>
            <person name="Kitahashi Y."/>
            <person name="Uohara A."/>
        </authorList>
    </citation>
    <scope>NUCLEOTIDE SEQUENCE [LARGE SCALE GENOMIC DNA]</scope>
    <source>
        <strain evidence="5 6">NBRC 107702</strain>
    </source>
</reference>
<keyword evidence="1" id="KW-0732">Signal</keyword>